<evidence type="ECO:0000313" key="2">
    <source>
        <dbReference type="Proteomes" id="UP000198211"/>
    </source>
</evidence>
<accession>A0A225WWD9</accession>
<name>A0A225WWD9_9STRA</name>
<comment type="caution">
    <text evidence="1">The sequence shown here is derived from an EMBL/GenBank/DDBJ whole genome shotgun (WGS) entry which is preliminary data.</text>
</comment>
<dbReference type="Proteomes" id="UP000198211">
    <property type="component" value="Unassembled WGS sequence"/>
</dbReference>
<gene>
    <name evidence="1" type="ORF">PHMEG_0003422</name>
</gene>
<dbReference type="AlphaFoldDB" id="A0A225WWD9"/>
<keyword evidence="2" id="KW-1185">Reference proteome</keyword>
<proteinExistence type="predicted"/>
<reference evidence="2" key="1">
    <citation type="submission" date="2017-03" db="EMBL/GenBank/DDBJ databases">
        <title>Phytopthora megakarya and P. palmivora, two closely related causual agents of cacao black pod achieved similar genome size and gene model numbers by different mechanisms.</title>
        <authorList>
            <person name="Ali S."/>
            <person name="Shao J."/>
            <person name="Larry D.J."/>
            <person name="Kronmiller B."/>
            <person name="Shen D."/>
            <person name="Strem M.D."/>
            <person name="Melnick R.L."/>
            <person name="Guiltinan M.J."/>
            <person name="Tyler B.M."/>
            <person name="Meinhardt L.W."/>
            <person name="Bailey B.A."/>
        </authorList>
    </citation>
    <scope>NUCLEOTIDE SEQUENCE [LARGE SCALE GENOMIC DNA]</scope>
    <source>
        <strain evidence="2">zdho120</strain>
    </source>
</reference>
<evidence type="ECO:0000313" key="1">
    <source>
        <dbReference type="EMBL" id="OWZ21933.1"/>
    </source>
</evidence>
<dbReference type="OrthoDB" id="1000646at2759"/>
<organism evidence="1 2">
    <name type="scientific">Phytophthora megakarya</name>
    <dbReference type="NCBI Taxonomy" id="4795"/>
    <lineage>
        <taxon>Eukaryota</taxon>
        <taxon>Sar</taxon>
        <taxon>Stramenopiles</taxon>
        <taxon>Oomycota</taxon>
        <taxon>Peronosporomycetes</taxon>
        <taxon>Peronosporales</taxon>
        <taxon>Peronosporaceae</taxon>
        <taxon>Phytophthora</taxon>
    </lineage>
</organism>
<sequence length="66" mass="7776">MDLEYDALMLNKTWELVPRPKPQKGQRRLNILTSVWVLVIKRNERGEVNRLKARLAIRGFLQKFGA</sequence>
<dbReference type="EMBL" id="NBNE01000175">
    <property type="protein sequence ID" value="OWZ21933.1"/>
    <property type="molecule type" value="Genomic_DNA"/>
</dbReference>
<protein>
    <submittedName>
        <fullName evidence="1">Putative mitochondrial protein</fullName>
    </submittedName>
</protein>
<dbReference type="STRING" id="4795.A0A225WWD9"/>